<dbReference type="Gene3D" id="2.10.260.10">
    <property type="match status" value="1"/>
</dbReference>
<proteinExistence type="predicted"/>
<dbReference type="GO" id="GO:0003677">
    <property type="term" value="F:DNA binding"/>
    <property type="evidence" value="ECO:0007669"/>
    <property type="project" value="InterPro"/>
</dbReference>
<gene>
    <name evidence="2" type="ordered locus">M1425_0507</name>
</gene>
<reference evidence="2 3" key="1">
    <citation type="journal article" date="2009" name="Proc. Natl. Acad. Sci. U.S.A.">
        <title>Biogeography of the Sulfolobus islandicus pan-genome.</title>
        <authorList>
            <person name="Reno M.L."/>
            <person name="Held N.L."/>
            <person name="Fields C.J."/>
            <person name="Burke P.V."/>
            <person name="Whitaker R.J."/>
        </authorList>
    </citation>
    <scope>NUCLEOTIDE SEQUENCE [LARGE SCALE GENOMIC DNA]</scope>
    <source>
        <strain evidence="3">M.14.25 / Kamchatka #1</strain>
    </source>
</reference>
<dbReference type="SUPFAM" id="SSF89447">
    <property type="entry name" value="AbrB/MazE/MraZ-like"/>
    <property type="match status" value="1"/>
</dbReference>
<dbReference type="Proteomes" id="UP000001350">
    <property type="component" value="Chromosome"/>
</dbReference>
<evidence type="ECO:0000313" key="3">
    <source>
        <dbReference type="Proteomes" id="UP000001350"/>
    </source>
</evidence>
<dbReference type="KEGG" id="sia:M1425_0507"/>
<dbReference type="GeneID" id="70691945"/>
<evidence type="ECO:0000313" key="2">
    <source>
        <dbReference type="EMBL" id="ACP37358.1"/>
    </source>
</evidence>
<protein>
    <recommendedName>
        <fullName evidence="1">SpoVT-AbrB domain-containing protein</fullName>
    </recommendedName>
</protein>
<dbReference type="EMBL" id="CP001400">
    <property type="protein sequence ID" value="ACP37358.1"/>
    <property type="molecule type" value="Genomic_DNA"/>
</dbReference>
<evidence type="ECO:0000259" key="1">
    <source>
        <dbReference type="Pfam" id="PF04014"/>
    </source>
</evidence>
<organism evidence="2 3">
    <name type="scientific">Saccharolobus islandicus (strain M.14.25 / Kamchatka #1)</name>
    <name type="common">Sulfolobus islandicus</name>
    <dbReference type="NCBI Taxonomy" id="427317"/>
    <lineage>
        <taxon>Archaea</taxon>
        <taxon>Thermoproteota</taxon>
        <taxon>Thermoprotei</taxon>
        <taxon>Sulfolobales</taxon>
        <taxon>Sulfolobaceae</taxon>
        <taxon>Saccharolobus</taxon>
    </lineage>
</organism>
<accession>C3MUZ5</accession>
<dbReference type="RefSeq" id="WP_012710635.1">
    <property type="nucleotide sequence ID" value="NC_012588.1"/>
</dbReference>
<feature type="domain" description="SpoVT-AbrB" evidence="1">
    <location>
        <begin position="15"/>
        <end position="53"/>
    </location>
</feature>
<dbReference type="Pfam" id="PF04014">
    <property type="entry name" value="MazE_antitoxin"/>
    <property type="match status" value="1"/>
</dbReference>
<name>C3MUZ5_SACI4</name>
<dbReference type="HOGENOM" id="CLU_2985850_0_0_2"/>
<dbReference type="InterPro" id="IPR007159">
    <property type="entry name" value="SpoVT-AbrB_dom"/>
</dbReference>
<dbReference type="InterPro" id="IPR037914">
    <property type="entry name" value="SpoVT-AbrB_sf"/>
</dbReference>
<sequence>MKTLKPLAHKKGNHESLYILIPRDIADVLNITKDDEFILTVETKDGEIILCYKRIKKSS</sequence>
<dbReference type="AlphaFoldDB" id="C3MUZ5"/>